<accession>A0A2P6N881</accession>
<protein>
    <submittedName>
        <fullName evidence="1">Cytochrome P450</fullName>
    </submittedName>
</protein>
<dbReference type="InParanoid" id="A0A2P6N881"/>
<dbReference type="GO" id="GO:0016705">
    <property type="term" value="F:oxidoreductase activity, acting on paired donors, with incorporation or reduction of molecular oxygen"/>
    <property type="evidence" value="ECO:0007669"/>
    <property type="project" value="InterPro"/>
</dbReference>
<dbReference type="GO" id="GO:0004497">
    <property type="term" value="F:monooxygenase activity"/>
    <property type="evidence" value="ECO:0007669"/>
    <property type="project" value="InterPro"/>
</dbReference>
<dbReference type="SUPFAM" id="SSF48264">
    <property type="entry name" value="Cytochrome P450"/>
    <property type="match status" value="1"/>
</dbReference>
<dbReference type="AlphaFoldDB" id="A0A2P6N881"/>
<dbReference type="GO" id="GO:0005506">
    <property type="term" value="F:iron ion binding"/>
    <property type="evidence" value="ECO:0007669"/>
    <property type="project" value="InterPro"/>
</dbReference>
<reference evidence="1 2" key="1">
    <citation type="journal article" date="2018" name="Genome Biol. Evol.">
        <title>Multiple Roots of Fruiting Body Formation in Amoebozoa.</title>
        <authorList>
            <person name="Hillmann F."/>
            <person name="Forbes G."/>
            <person name="Novohradska S."/>
            <person name="Ferling I."/>
            <person name="Riege K."/>
            <person name="Groth M."/>
            <person name="Westermann M."/>
            <person name="Marz M."/>
            <person name="Spaller T."/>
            <person name="Winckler T."/>
            <person name="Schaap P."/>
            <person name="Glockner G."/>
        </authorList>
    </citation>
    <scope>NUCLEOTIDE SEQUENCE [LARGE SCALE GENOMIC DNA]</scope>
    <source>
        <strain evidence="1 2">Jena</strain>
    </source>
</reference>
<dbReference type="EMBL" id="MDYQ01000159">
    <property type="protein sequence ID" value="PRP80158.1"/>
    <property type="molecule type" value="Genomic_DNA"/>
</dbReference>
<organism evidence="1 2">
    <name type="scientific">Planoprotostelium fungivorum</name>
    <dbReference type="NCBI Taxonomy" id="1890364"/>
    <lineage>
        <taxon>Eukaryota</taxon>
        <taxon>Amoebozoa</taxon>
        <taxon>Evosea</taxon>
        <taxon>Variosea</taxon>
        <taxon>Cavosteliida</taxon>
        <taxon>Cavosteliaceae</taxon>
        <taxon>Planoprotostelium</taxon>
    </lineage>
</organism>
<keyword evidence="2" id="KW-1185">Reference proteome</keyword>
<name>A0A2P6N881_9EUKA</name>
<evidence type="ECO:0000313" key="2">
    <source>
        <dbReference type="Proteomes" id="UP000241769"/>
    </source>
</evidence>
<gene>
    <name evidence="1" type="ORF">PROFUN_12116</name>
</gene>
<evidence type="ECO:0000313" key="1">
    <source>
        <dbReference type="EMBL" id="PRP80158.1"/>
    </source>
</evidence>
<dbReference type="InterPro" id="IPR001128">
    <property type="entry name" value="Cyt_P450"/>
</dbReference>
<dbReference type="Gene3D" id="1.10.630.10">
    <property type="entry name" value="Cytochrome P450"/>
    <property type="match status" value="1"/>
</dbReference>
<dbReference type="Pfam" id="PF00067">
    <property type="entry name" value="p450"/>
    <property type="match status" value="1"/>
</dbReference>
<proteinExistence type="predicted"/>
<dbReference type="OrthoDB" id="1470350at2759"/>
<sequence length="279" mass="31064">MAALVRMAEGNVMDRTGNAFLFLIAGHETTAHTLMYTFYLLSMHPQVRLIESTEIESHGTKYTNAVAYEVLKLFPPVVEIPKYCPVHQQLHFHRSWNCLCLESSSTNSTIELYNAKWWSNQGGKSSSQGGALYLLASGGIINLLLNGMDVRNNITYSRKKPSSCSILTSNTTITSGNKQHLRQEVYPGQQMQISSTSRYLYCIDEIIEYSIRLHLRKGGNLNHTRSSFVPLTTLVSLMTLVLPYKPLVTSGTKARWCPGLTDQEGKAGQCEKPSLGPKG</sequence>
<feature type="non-terminal residue" evidence="1">
    <location>
        <position position="279"/>
    </location>
</feature>
<dbReference type="GO" id="GO:0020037">
    <property type="term" value="F:heme binding"/>
    <property type="evidence" value="ECO:0007669"/>
    <property type="project" value="InterPro"/>
</dbReference>
<dbReference type="Proteomes" id="UP000241769">
    <property type="component" value="Unassembled WGS sequence"/>
</dbReference>
<comment type="caution">
    <text evidence="1">The sequence shown here is derived from an EMBL/GenBank/DDBJ whole genome shotgun (WGS) entry which is preliminary data.</text>
</comment>
<dbReference type="InterPro" id="IPR036396">
    <property type="entry name" value="Cyt_P450_sf"/>
</dbReference>